<evidence type="ECO:0000313" key="4">
    <source>
        <dbReference type="EMBL" id="KAG0290854.1"/>
    </source>
</evidence>
<dbReference type="GO" id="GO:0008270">
    <property type="term" value="F:zinc ion binding"/>
    <property type="evidence" value="ECO:0007669"/>
    <property type="project" value="UniProtKB-KW"/>
</dbReference>
<protein>
    <recommendedName>
        <fullName evidence="3">C2H2-type domain-containing protein</fullName>
    </recommendedName>
</protein>
<keyword evidence="1" id="KW-0862">Zinc</keyword>
<keyword evidence="5" id="KW-1185">Reference proteome</keyword>
<organism evidence="4 5">
    <name type="scientific">Linnemannia gamsii</name>
    <dbReference type="NCBI Taxonomy" id="64522"/>
    <lineage>
        <taxon>Eukaryota</taxon>
        <taxon>Fungi</taxon>
        <taxon>Fungi incertae sedis</taxon>
        <taxon>Mucoromycota</taxon>
        <taxon>Mortierellomycotina</taxon>
        <taxon>Mortierellomycetes</taxon>
        <taxon>Mortierellales</taxon>
        <taxon>Mortierellaceae</taxon>
        <taxon>Linnemannia</taxon>
    </lineage>
</organism>
<name>A0A9P6QRB3_9FUNG</name>
<feature type="compositionally biased region" description="Low complexity" evidence="2">
    <location>
        <begin position="412"/>
        <end position="435"/>
    </location>
</feature>
<keyword evidence="1" id="KW-0863">Zinc-finger</keyword>
<feature type="compositionally biased region" description="Basic and acidic residues" evidence="2">
    <location>
        <begin position="99"/>
        <end position="117"/>
    </location>
</feature>
<feature type="region of interest" description="Disordered" evidence="2">
    <location>
        <begin position="1"/>
        <end position="374"/>
    </location>
</feature>
<feature type="compositionally biased region" description="Basic and acidic residues" evidence="2">
    <location>
        <begin position="14"/>
        <end position="30"/>
    </location>
</feature>
<dbReference type="OrthoDB" id="2425739at2759"/>
<feature type="compositionally biased region" description="Basic and acidic residues" evidence="2">
    <location>
        <begin position="161"/>
        <end position="176"/>
    </location>
</feature>
<sequence length="573" mass="62626">MSTTAVTNKSISLHPEEDKAAQQMDLDREISPVAPLQRDDQEMQESHSHPLVNPEEPRSTEPTREQEQTPDRDPKDSTTPQHHESASKPLQQSAVIIEHSYRHGSLEETHRQVERPDLSYQHVQSYRHDSEHRNRTQPSQQSYRYGPEQQQQQQQQASYHYGREQERSHSQQKEQKSPTPPTQSSLEDLDQHQEHTTQDHSMQDGSNHDNQQEHDTSMPVSSEPSPAIKQSPGSTPPPSLNAAAAPAVDHEELPHAQTSSSAESGDVPQSRPIGSPEEPPRDVKQDISMLSPEPRPSNKRHSVSDEPDPADLVDPSTEAGASSSLDHSSAAASGSGGNAGNSGDESSGSYPRSSKVPRKVREPVRKIPKVYPPRKPRVRPVAVEHLTMTIRTDSALSTLASAAVAIKDHQGPLSTLSVPPLSPTIHASSSMSPPSHHQHHDGSPSSSTGTPKVPIAPTSTGGAAPGAGGGGTQTGSRGGRASNKANIPQDAGGYRCELCPGERFGRVHDLKRHQISKHNEMTWPCDFCHRPFVRRDALLRHYAVKASRRDGVHPTTQEESRLQEAKARAKLLS</sequence>
<feature type="compositionally biased region" description="Gly residues" evidence="2">
    <location>
        <begin position="463"/>
        <end position="478"/>
    </location>
</feature>
<feature type="compositionally biased region" description="Polar residues" evidence="2">
    <location>
        <begin position="1"/>
        <end position="11"/>
    </location>
</feature>
<keyword evidence="1" id="KW-0479">Metal-binding</keyword>
<feature type="compositionally biased region" description="Low complexity" evidence="2">
    <location>
        <begin position="318"/>
        <end position="333"/>
    </location>
</feature>
<feature type="region of interest" description="Disordered" evidence="2">
    <location>
        <begin position="412"/>
        <end position="492"/>
    </location>
</feature>
<evidence type="ECO:0000256" key="1">
    <source>
        <dbReference type="PROSITE-ProRule" id="PRU00042"/>
    </source>
</evidence>
<evidence type="ECO:0000259" key="3">
    <source>
        <dbReference type="PROSITE" id="PS50157"/>
    </source>
</evidence>
<accession>A0A9P6QRB3</accession>
<evidence type="ECO:0000313" key="5">
    <source>
        <dbReference type="Proteomes" id="UP000823405"/>
    </source>
</evidence>
<gene>
    <name evidence="4" type="ORF">BGZ97_006051</name>
</gene>
<feature type="region of interest" description="Disordered" evidence="2">
    <location>
        <begin position="547"/>
        <end position="573"/>
    </location>
</feature>
<comment type="caution">
    <text evidence="4">The sequence shown here is derived from an EMBL/GenBank/DDBJ whole genome shotgun (WGS) entry which is preliminary data.</text>
</comment>
<dbReference type="EMBL" id="JAAAIN010002699">
    <property type="protein sequence ID" value="KAG0290854.1"/>
    <property type="molecule type" value="Genomic_DNA"/>
</dbReference>
<feature type="domain" description="C2H2-type" evidence="3">
    <location>
        <begin position="523"/>
        <end position="550"/>
    </location>
</feature>
<dbReference type="InterPro" id="IPR013087">
    <property type="entry name" value="Znf_C2H2_type"/>
</dbReference>
<feature type="compositionally biased region" description="Basic and acidic residues" evidence="2">
    <location>
        <begin position="55"/>
        <end position="86"/>
    </location>
</feature>
<feature type="compositionally biased region" description="Basic and acidic residues" evidence="2">
    <location>
        <begin position="189"/>
        <end position="216"/>
    </location>
</feature>
<feature type="compositionally biased region" description="Basic and acidic residues" evidence="2">
    <location>
        <begin position="37"/>
        <end position="48"/>
    </location>
</feature>
<evidence type="ECO:0000256" key="2">
    <source>
        <dbReference type="SAM" id="MobiDB-lite"/>
    </source>
</evidence>
<reference evidence="4" key="1">
    <citation type="journal article" date="2020" name="Fungal Divers.">
        <title>Resolving the Mortierellaceae phylogeny through synthesis of multi-gene phylogenetics and phylogenomics.</title>
        <authorList>
            <person name="Vandepol N."/>
            <person name="Liber J."/>
            <person name="Desiro A."/>
            <person name="Na H."/>
            <person name="Kennedy M."/>
            <person name="Barry K."/>
            <person name="Grigoriev I.V."/>
            <person name="Miller A.N."/>
            <person name="O'Donnell K."/>
            <person name="Stajich J.E."/>
            <person name="Bonito G."/>
        </authorList>
    </citation>
    <scope>NUCLEOTIDE SEQUENCE</scope>
    <source>
        <strain evidence="4">NVP60</strain>
    </source>
</reference>
<dbReference type="InterPro" id="IPR036236">
    <property type="entry name" value="Znf_C2H2_sf"/>
</dbReference>
<dbReference type="SUPFAM" id="SSF57667">
    <property type="entry name" value="beta-beta-alpha zinc fingers"/>
    <property type="match status" value="1"/>
</dbReference>
<proteinExistence type="predicted"/>
<dbReference type="PROSITE" id="PS50157">
    <property type="entry name" value="ZINC_FINGER_C2H2_2"/>
    <property type="match status" value="1"/>
</dbReference>
<feature type="compositionally biased region" description="Basic and acidic residues" evidence="2">
    <location>
        <begin position="547"/>
        <end position="567"/>
    </location>
</feature>
<dbReference type="Gene3D" id="3.30.160.60">
    <property type="entry name" value="Classic Zinc Finger"/>
    <property type="match status" value="1"/>
</dbReference>
<dbReference type="SMART" id="SM00355">
    <property type="entry name" value="ZnF_C2H2"/>
    <property type="match status" value="2"/>
</dbReference>
<dbReference type="AlphaFoldDB" id="A0A9P6QRB3"/>
<dbReference type="Proteomes" id="UP000823405">
    <property type="component" value="Unassembled WGS sequence"/>
</dbReference>